<dbReference type="Gene3D" id="3.40.50.1820">
    <property type="entry name" value="alpha/beta hydrolase"/>
    <property type="match status" value="1"/>
</dbReference>
<sequence length="235" mass="24857">MLHSLALDRRFWDGVALAVDGEAEMLALDCRGHGASGRDAGPIPVERMADDLAAVLDHAGWDRALIVGCSMGGTIALAFAARHAGRCTGLVAIDTTAWYGPEAPQAWEDRAARAEAGGMAALLPFQHARWLSPAFREAHPEVEAAADAVFLANDVPSYGAACRMLGTTDLRDAITSIRVPTLVMVGAEDGATPPSMAEEIVRRIPGARLQPLPGARHLTPLERPAEIAEALLRMA</sequence>
<dbReference type="Proteomes" id="UP000475385">
    <property type="component" value="Unassembled WGS sequence"/>
</dbReference>
<dbReference type="InterPro" id="IPR050471">
    <property type="entry name" value="AB_hydrolase"/>
</dbReference>
<keyword evidence="3" id="KW-1185">Reference proteome</keyword>
<dbReference type="AlphaFoldDB" id="A0A6M1LHE4"/>
<reference evidence="2 3" key="1">
    <citation type="submission" date="2020-03" db="EMBL/GenBank/DDBJ databases">
        <title>Roseomonas stagni sp. nov., isolated from pond water in Japan.</title>
        <authorList>
            <person name="Furuhata K."/>
            <person name="Miyamoto H."/>
            <person name="Goto K."/>
        </authorList>
    </citation>
    <scope>NUCLEOTIDE SEQUENCE [LARGE SCALE GENOMIC DNA]</scope>
    <source>
        <strain evidence="2 3">PeD5</strain>
    </source>
</reference>
<organism evidence="2 3">
    <name type="scientific">Falsiroseomonas algicola</name>
    <dbReference type="NCBI Taxonomy" id="2716930"/>
    <lineage>
        <taxon>Bacteria</taxon>
        <taxon>Pseudomonadati</taxon>
        <taxon>Pseudomonadota</taxon>
        <taxon>Alphaproteobacteria</taxon>
        <taxon>Acetobacterales</taxon>
        <taxon>Roseomonadaceae</taxon>
        <taxon>Falsiroseomonas</taxon>
    </lineage>
</organism>
<comment type="caution">
    <text evidence="2">The sequence shown here is derived from an EMBL/GenBank/DDBJ whole genome shotgun (WGS) entry which is preliminary data.</text>
</comment>
<evidence type="ECO:0000313" key="2">
    <source>
        <dbReference type="EMBL" id="NGM19723.1"/>
    </source>
</evidence>
<dbReference type="RefSeq" id="WP_164693604.1">
    <property type="nucleotide sequence ID" value="NZ_JAAIKB010000002.1"/>
</dbReference>
<dbReference type="PANTHER" id="PTHR43433:SF1">
    <property type="entry name" value="BLL5160 PROTEIN"/>
    <property type="match status" value="1"/>
</dbReference>
<dbReference type="InterPro" id="IPR029058">
    <property type="entry name" value="AB_hydrolase_fold"/>
</dbReference>
<dbReference type="GO" id="GO:0016787">
    <property type="term" value="F:hydrolase activity"/>
    <property type="evidence" value="ECO:0007669"/>
    <property type="project" value="UniProtKB-KW"/>
</dbReference>
<name>A0A6M1LHE4_9PROT</name>
<dbReference type="Pfam" id="PF00561">
    <property type="entry name" value="Abhydrolase_1"/>
    <property type="match status" value="1"/>
</dbReference>
<accession>A0A6M1LHE4</accession>
<feature type="domain" description="AB hydrolase-1" evidence="1">
    <location>
        <begin position="2"/>
        <end position="224"/>
    </location>
</feature>
<dbReference type="EMBL" id="JAAIKB010000002">
    <property type="protein sequence ID" value="NGM19723.1"/>
    <property type="molecule type" value="Genomic_DNA"/>
</dbReference>
<proteinExistence type="predicted"/>
<protein>
    <submittedName>
        <fullName evidence="2">Alpha/beta fold hydrolase</fullName>
    </submittedName>
</protein>
<dbReference type="PRINTS" id="PR00111">
    <property type="entry name" value="ABHYDROLASE"/>
</dbReference>
<evidence type="ECO:0000259" key="1">
    <source>
        <dbReference type="Pfam" id="PF00561"/>
    </source>
</evidence>
<gene>
    <name evidence="2" type="ORF">G3576_06830</name>
</gene>
<dbReference type="InterPro" id="IPR000073">
    <property type="entry name" value="AB_hydrolase_1"/>
</dbReference>
<dbReference type="PANTHER" id="PTHR43433">
    <property type="entry name" value="HYDROLASE, ALPHA/BETA FOLD FAMILY PROTEIN"/>
    <property type="match status" value="1"/>
</dbReference>
<dbReference type="SUPFAM" id="SSF53474">
    <property type="entry name" value="alpha/beta-Hydrolases"/>
    <property type="match status" value="1"/>
</dbReference>
<keyword evidence="2" id="KW-0378">Hydrolase</keyword>
<evidence type="ECO:0000313" key="3">
    <source>
        <dbReference type="Proteomes" id="UP000475385"/>
    </source>
</evidence>